<dbReference type="Proteomes" id="UP000269221">
    <property type="component" value="Unassembled WGS sequence"/>
</dbReference>
<accession>A0A3M0JXH2</accession>
<gene>
    <name evidence="2" type="ORF">DUI87_19577</name>
</gene>
<dbReference type="EMBL" id="QRBI01000128">
    <property type="protein sequence ID" value="RMC03824.1"/>
    <property type="molecule type" value="Genomic_DNA"/>
</dbReference>
<feature type="compositionally biased region" description="Basic and acidic residues" evidence="1">
    <location>
        <begin position="20"/>
        <end position="35"/>
    </location>
</feature>
<evidence type="ECO:0000313" key="3">
    <source>
        <dbReference type="Proteomes" id="UP000269221"/>
    </source>
</evidence>
<feature type="region of interest" description="Disordered" evidence="1">
    <location>
        <begin position="1"/>
        <end position="35"/>
    </location>
</feature>
<name>A0A3M0JXH2_HIRRU</name>
<dbReference type="AlphaFoldDB" id="A0A3M0JXH2"/>
<reference evidence="2 3" key="1">
    <citation type="submission" date="2018-07" db="EMBL/GenBank/DDBJ databases">
        <title>A high quality draft genome assembly of the barn swallow (H. rustica rustica).</title>
        <authorList>
            <person name="Formenti G."/>
            <person name="Chiara M."/>
            <person name="Poveda L."/>
            <person name="Francoijs K.-J."/>
            <person name="Bonisoli-Alquati A."/>
            <person name="Canova L."/>
            <person name="Gianfranceschi L."/>
            <person name="Horner D.S."/>
            <person name="Saino N."/>
        </authorList>
    </citation>
    <scope>NUCLEOTIDE SEQUENCE [LARGE SCALE GENOMIC DNA]</scope>
    <source>
        <strain evidence="2">Chelidonia</strain>
        <tissue evidence="2">Blood</tissue>
    </source>
</reference>
<organism evidence="2 3">
    <name type="scientific">Hirundo rustica rustica</name>
    <dbReference type="NCBI Taxonomy" id="333673"/>
    <lineage>
        <taxon>Eukaryota</taxon>
        <taxon>Metazoa</taxon>
        <taxon>Chordata</taxon>
        <taxon>Craniata</taxon>
        <taxon>Vertebrata</taxon>
        <taxon>Euteleostomi</taxon>
        <taxon>Archelosauria</taxon>
        <taxon>Archosauria</taxon>
        <taxon>Dinosauria</taxon>
        <taxon>Saurischia</taxon>
        <taxon>Theropoda</taxon>
        <taxon>Coelurosauria</taxon>
        <taxon>Aves</taxon>
        <taxon>Neognathae</taxon>
        <taxon>Neoaves</taxon>
        <taxon>Telluraves</taxon>
        <taxon>Australaves</taxon>
        <taxon>Passeriformes</taxon>
        <taxon>Sylvioidea</taxon>
        <taxon>Hirundinidae</taxon>
        <taxon>Hirundo</taxon>
    </lineage>
</organism>
<keyword evidence="3" id="KW-1185">Reference proteome</keyword>
<evidence type="ECO:0000256" key="1">
    <source>
        <dbReference type="SAM" id="MobiDB-lite"/>
    </source>
</evidence>
<comment type="caution">
    <text evidence="2">The sequence shown here is derived from an EMBL/GenBank/DDBJ whole genome shotgun (WGS) entry which is preliminary data.</text>
</comment>
<proteinExistence type="predicted"/>
<evidence type="ECO:0000313" key="2">
    <source>
        <dbReference type="EMBL" id="RMC03824.1"/>
    </source>
</evidence>
<protein>
    <submittedName>
        <fullName evidence="2">Uncharacterized protein</fullName>
    </submittedName>
</protein>
<sequence>MKKDRRQDGRSPFGPPGQLAKREQPGTGNEEERRMTGVSVQFASILEFLEGLKLIPSQGHISDICVPPHIQHSVKFNCRLILSRNASPNGIAAAGDCLEARWPTPGNWISQF</sequence>